<dbReference type="RefSeq" id="WP_066215267.1">
    <property type="nucleotide sequence ID" value="NZ_FNSN01000003.1"/>
</dbReference>
<keyword evidence="5 9" id="KW-0812">Transmembrane</keyword>
<organism evidence="11 12">
    <name type="scientific">Arthrobacter woluwensis</name>
    <dbReference type="NCBI Taxonomy" id="156980"/>
    <lineage>
        <taxon>Bacteria</taxon>
        <taxon>Bacillati</taxon>
        <taxon>Actinomycetota</taxon>
        <taxon>Actinomycetes</taxon>
        <taxon>Micrococcales</taxon>
        <taxon>Micrococcaceae</taxon>
        <taxon>Arthrobacter</taxon>
    </lineage>
</organism>
<evidence type="ECO:0000313" key="12">
    <source>
        <dbReference type="Proteomes" id="UP000182652"/>
    </source>
</evidence>
<evidence type="ECO:0000256" key="1">
    <source>
        <dbReference type="ARBA" id="ARBA00004651"/>
    </source>
</evidence>
<keyword evidence="3 9" id="KW-0813">Transport</keyword>
<dbReference type="InterPro" id="IPR051449">
    <property type="entry name" value="ABC-2_transporter_component"/>
</dbReference>
<gene>
    <name evidence="11" type="ORF">SAMN04489745_2642</name>
</gene>
<keyword evidence="8" id="KW-0046">Antibiotic resistance</keyword>
<dbReference type="Proteomes" id="UP000182652">
    <property type="component" value="Unassembled WGS sequence"/>
</dbReference>
<reference evidence="11 12" key="1">
    <citation type="submission" date="2016-10" db="EMBL/GenBank/DDBJ databases">
        <authorList>
            <person name="de Groot N.N."/>
        </authorList>
    </citation>
    <scope>NUCLEOTIDE SEQUENCE [LARGE SCALE GENOMIC DNA]</scope>
    <source>
        <strain evidence="11 12">DSM 10495</strain>
    </source>
</reference>
<evidence type="ECO:0000256" key="5">
    <source>
        <dbReference type="ARBA" id="ARBA00022692"/>
    </source>
</evidence>
<dbReference type="PANTHER" id="PTHR30294:SF38">
    <property type="entry name" value="TRANSPORT PERMEASE PROTEIN"/>
    <property type="match status" value="1"/>
</dbReference>
<keyword evidence="12" id="KW-1185">Reference proteome</keyword>
<feature type="transmembrane region" description="Helical" evidence="9">
    <location>
        <begin position="134"/>
        <end position="156"/>
    </location>
</feature>
<dbReference type="Pfam" id="PF01061">
    <property type="entry name" value="ABC2_membrane"/>
    <property type="match status" value="1"/>
</dbReference>
<evidence type="ECO:0000256" key="7">
    <source>
        <dbReference type="ARBA" id="ARBA00023136"/>
    </source>
</evidence>
<name>A0A1H4RSH0_9MICC</name>
<dbReference type="GO" id="GO:0046677">
    <property type="term" value="P:response to antibiotic"/>
    <property type="evidence" value="ECO:0007669"/>
    <property type="project" value="UniProtKB-KW"/>
</dbReference>
<dbReference type="EMBL" id="FNSN01000003">
    <property type="protein sequence ID" value="SEC34895.1"/>
    <property type="molecule type" value="Genomic_DNA"/>
</dbReference>
<comment type="subcellular location">
    <subcellularLocation>
        <location evidence="1 9">Cell membrane</location>
        <topology evidence="1 9">Multi-pass membrane protein</topology>
    </subcellularLocation>
</comment>
<evidence type="ECO:0000259" key="10">
    <source>
        <dbReference type="PROSITE" id="PS51012"/>
    </source>
</evidence>
<accession>A0A1H4RSH0</accession>
<keyword evidence="4 9" id="KW-1003">Cell membrane</keyword>
<dbReference type="PROSITE" id="PS51012">
    <property type="entry name" value="ABC_TM2"/>
    <property type="match status" value="1"/>
</dbReference>
<evidence type="ECO:0000256" key="6">
    <source>
        <dbReference type="ARBA" id="ARBA00022989"/>
    </source>
</evidence>
<dbReference type="GO" id="GO:0043190">
    <property type="term" value="C:ATP-binding cassette (ABC) transporter complex"/>
    <property type="evidence" value="ECO:0007669"/>
    <property type="project" value="InterPro"/>
</dbReference>
<dbReference type="InterPro" id="IPR000412">
    <property type="entry name" value="ABC_2_transport"/>
</dbReference>
<dbReference type="PIRSF" id="PIRSF006648">
    <property type="entry name" value="DrrB"/>
    <property type="match status" value="1"/>
</dbReference>
<feature type="transmembrane region" description="Helical" evidence="9">
    <location>
        <begin position="101"/>
        <end position="128"/>
    </location>
</feature>
<dbReference type="GO" id="GO:0140359">
    <property type="term" value="F:ABC-type transporter activity"/>
    <property type="evidence" value="ECO:0007669"/>
    <property type="project" value="InterPro"/>
</dbReference>
<evidence type="ECO:0000256" key="9">
    <source>
        <dbReference type="RuleBase" id="RU361157"/>
    </source>
</evidence>
<keyword evidence="6 9" id="KW-1133">Transmembrane helix</keyword>
<feature type="transmembrane region" description="Helical" evidence="9">
    <location>
        <begin position="228"/>
        <end position="246"/>
    </location>
</feature>
<proteinExistence type="inferred from homology"/>
<feature type="transmembrane region" description="Helical" evidence="9">
    <location>
        <begin position="24"/>
        <end position="42"/>
    </location>
</feature>
<feature type="transmembrane region" description="Helical" evidence="9">
    <location>
        <begin position="58"/>
        <end position="80"/>
    </location>
</feature>
<evidence type="ECO:0000256" key="8">
    <source>
        <dbReference type="ARBA" id="ARBA00023251"/>
    </source>
</evidence>
<dbReference type="PANTHER" id="PTHR30294">
    <property type="entry name" value="MEMBRANE COMPONENT OF ABC TRANSPORTER YHHJ-RELATED"/>
    <property type="match status" value="1"/>
</dbReference>
<dbReference type="InterPro" id="IPR047817">
    <property type="entry name" value="ABC2_TM_bact-type"/>
</dbReference>
<keyword evidence="7 9" id="KW-0472">Membrane</keyword>
<dbReference type="AlphaFoldDB" id="A0A1H4RSH0"/>
<evidence type="ECO:0000256" key="2">
    <source>
        <dbReference type="ARBA" id="ARBA00007783"/>
    </source>
</evidence>
<comment type="similarity">
    <text evidence="2 9">Belongs to the ABC-2 integral membrane protein family.</text>
</comment>
<feature type="transmembrane region" description="Helical" evidence="9">
    <location>
        <begin position="168"/>
        <end position="187"/>
    </location>
</feature>
<sequence>MNPRLLAATTARVLTQIRHDHRSVAMILVVPSFLLAAVYFLFENETLPPEMPRTFDRVGLVMLAIFPFLIMFLITSVTMLRERTSGTLERLLTTPLGKADLLFGYALAFSVLAAVQALVTLAVAYWVFQLDVQGSPLLVGLVCILNSVLGVALGLLCSAFARTEFQAVQFMPVVVVPQILLCGLFVARDSMNSVLEAVSNVLPLSYSVEALQEIGRNSDPTDTLRNDLVALAVIAFGLLVLAAATLRRRTA</sequence>
<evidence type="ECO:0000256" key="3">
    <source>
        <dbReference type="ARBA" id="ARBA00022448"/>
    </source>
</evidence>
<protein>
    <recommendedName>
        <fullName evidence="9">Transport permease protein</fullName>
    </recommendedName>
</protein>
<evidence type="ECO:0000313" key="11">
    <source>
        <dbReference type="EMBL" id="SEC34895.1"/>
    </source>
</evidence>
<dbReference type="InterPro" id="IPR013525">
    <property type="entry name" value="ABC2_TM"/>
</dbReference>
<dbReference type="STRING" id="156980.SAMN04489745_2642"/>
<evidence type="ECO:0000256" key="4">
    <source>
        <dbReference type="ARBA" id="ARBA00022475"/>
    </source>
</evidence>
<feature type="domain" description="ABC transmembrane type-2" evidence="10">
    <location>
        <begin position="22"/>
        <end position="249"/>
    </location>
</feature>